<feature type="non-terminal residue" evidence="2">
    <location>
        <position position="101"/>
    </location>
</feature>
<sequence length="101" mass="11523">MSLLKSRFTPSSRRLLKKYEDEYYNKKCLKSKAQIEEARQIIPGGVQHNLAFNYPFPLVFTKAEGAYLYDVDGNKYFDFLQAGGPTVLGSNPKAVREQVID</sequence>
<proteinExistence type="predicted"/>
<keyword evidence="2" id="KW-0032">Aminotransferase</keyword>
<protein>
    <submittedName>
        <fullName evidence="2">Glutamate-1-semialdehyde aminotransferase</fullName>
    </submittedName>
</protein>
<name>K1RJ73_9ZZZZ</name>
<dbReference type="GO" id="GO:0008483">
    <property type="term" value="F:transaminase activity"/>
    <property type="evidence" value="ECO:0007669"/>
    <property type="project" value="UniProtKB-KW"/>
</dbReference>
<dbReference type="AlphaFoldDB" id="K1RJ73"/>
<dbReference type="SUPFAM" id="SSF53383">
    <property type="entry name" value="PLP-dependent transferases"/>
    <property type="match status" value="1"/>
</dbReference>
<evidence type="ECO:0000313" key="2">
    <source>
        <dbReference type="EMBL" id="EKC43694.1"/>
    </source>
</evidence>
<dbReference type="PANTHER" id="PTHR43713:SF3">
    <property type="entry name" value="GLUTAMATE-1-SEMIALDEHYDE 2,1-AMINOMUTASE 1, CHLOROPLASTIC-RELATED"/>
    <property type="match status" value="1"/>
</dbReference>
<evidence type="ECO:0000256" key="1">
    <source>
        <dbReference type="ARBA" id="ARBA00001933"/>
    </source>
</evidence>
<dbReference type="Gene3D" id="3.90.1150.10">
    <property type="entry name" value="Aspartate Aminotransferase, domain 1"/>
    <property type="match status" value="1"/>
</dbReference>
<organism evidence="2">
    <name type="scientific">human gut metagenome</name>
    <dbReference type="NCBI Taxonomy" id="408170"/>
    <lineage>
        <taxon>unclassified sequences</taxon>
        <taxon>metagenomes</taxon>
        <taxon>organismal metagenomes</taxon>
    </lineage>
</organism>
<keyword evidence="2" id="KW-0808">Transferase</keyword>
<reference evidence="2" key="1">
    <citation type="journal article" date="2013" name="Environ. Microbiol.">
        <title>Microbiota from the distal guts of lean and obese adolescents exhibit partial functional redundancy besides clear differences in community structure.</title>
        <authorList>
            <person name="Ferrer M."/>
            <person name="Ruiz A."/>
            <person name="Lanza F."/>
            <person name="Haange S.B."/>
            <person name="Oberbach A."/>
            <person name="Till H."/>
            <person name="Bargiela R."/>
            <person name="Campoy C."/>
            <person name="Segura M.T."/>
            <person name="Richter M."/>
            <person name="von Bergen M."/>
            <person name="Seifert J."/>
            <person name="Suarez A."/>
        </authorList>
    </citation>
    <scope>NUCLEOTIDE SEQUENCE</scope>
</reference>
<comment type="caution">
    <text evidence="2">The sequence shown here is derived from an EMBL/GenBank/DDBJ whole genome shotgun (WGS) entry which is preliminary data.</text>
</comment>
<gene>
    <name evidence="2" type="ORF">LEA_21015</name>
</gene>
<dbReference type="InterPro" id="IPR015422">
    <property type="entry name" value="PyrdxlP-dep_Trfase_small"/>
</dbReference>
<comment type="cofactor">
    <cofactor evidence="1">
        <name>pyridoxal 5'-phosphate</name>
        <dbReference type="ChEBI" id="CHEBI:597326"/>
    </cofactor>
</comment>
<dbReference type="PANTHER" id="PTHR43713">
    <property type="entry name" value="GLUTAMATE-1-SEMIALDEHYDE 2,1-AMINOMUTASE"/>
    <property type="match status" value="1"/>
</dbReference>
<accession>K1RJ73</accession>
<dbReference type="EMBL" id="AJWY01014459">
    <property type="protein sequence ID" value="EKC43694.1"/>
    <property type="molecule type" value="Genomic_DNA"/>
</dbReference>
<dbReference type="InterPro" id="IPR015424">
    <property type="entry name" value="PyrdxlP-dep_Trfase"/>
</dbReference>